<dbReference type="AlphaFoldDB" id="A0A182FP20"/>
<dbReference type="Proteomes" id="UP000069272">
    <property type="component" value="Chromosome 2R"/>
</dbReference>
<reference evidence="1" key="2">
    <citation type="submission" date="2022-08" db="UniProtKB">
        <authorList>
            <consortium name="EnsemblMetazoa"/>
        </authorList>
    </citation>
    <scope>IDENTIFICATION</scope>
    <source>
        <strain evidence="1">STECLA/ALBI9_A</strain>
    </source>
</reference>
<proteinExistence type="predicted"/>
<name>A0A182FP20_ANOAL</name>
<evidence type="ECO:0000313" key="1">
    <source>
        <dbReference type="EnsemblMetazoa" id="AALB008283-PA"/>
    </source>
</evidence>
<protein>
    <recommendedName>
        <fullName evidence="3">Ion transport domain-containing protein</fullName>
    </recommendedName>
</protein>
<accession>A0A182FP20</accession>
<dbReference type="STRING" id="7167.A0A182FP20"/>
<organism evidence="1 2">
    <name type="scientific">Anopheles albimanus</name>
    <name type="common">New world malaria mosquito</name>
    <dbReference type="NCBI Taxonomy" id="7167"/>
    <lineage>
        <taxon>Eukaryota</taxon>
        <taxon>Metazoa</taxon>
        <taxon>Ecdysozoa</taxon>
        <taxon>Arthropoda</taxon>
        <taxon>Hexapoda</taxon>
        <taxon>Insecta</taxon>
        <taxon>Pterygota</taxon>
        <taxon>Neoptera</taxon>
        <taxon>Endopterygota</taxon>
        <taxon>Diptera</taxon>
        <taxon>Nematocera</taxon>
        <taxon>Culicoidea</taxon>
        <taxon>Culicidae</taxon>
        <taxon>Anophelinae</taxon>
        <taxon>Anopheles</taxon>
    </lineage>
</organism>
<keyword evidence="2" id="KW-1185">Reference proteome</keyword>
<evidence type="ECO:0000313" key="2">
    <source>
        <dbReference type="Proteomes" id="UP000069272"/>
    </source>
</evidence>
<reference evidence="1 2" key="1">
    <citation type="journal article" date="2017" name="G3 (Bethesda)">
        <title>The Physical Genome Mapping of Anopheles albimanus Corrected Scaffold Misassemblies and Identified Interarm Rearrangements in Genus Anopheles.</title>
        <authorList>
            <person name="Artemov G.N."/>
            <person name="Peery A.N."/>
            <person name="Jiang X."/>
            <person name="Tu Z."/>
            <person name="Stegniy V.N."/>
            <person name="Sharakhova M.V."/>
            <person name="Sharakhov I.V."/>
        </authorList>
    </citation>
    <scope>NUCLEOTIDE SEQUENCE [LARGE SCALE GENOMIC DNA]</scope>
    <source>
        <strain evidence="1 2">ALBI9_A</strain>
    </source>
</reference>
<dbReference type="VEuPathDB" id="VectorBase:AALB20_035298"/>
<evidence type="ECO:0008006" key="3">
    <source>
        <dbReference type="Google" id="ProtNLM"/>
    </source>
</evidence>
<sequence>MFSGELEASSLEFNDLNWIPFALFLFLVSIVINNLIIGHAISDITKIEADSEVVALAEKVFMINKHENALNTLKRHIR</sequence>
<dbReference type="EnsemblMetazoa" id="AALB008283-RA">
    <property type="protein sequence ID" value="AALB008283-PA"/>
    <property type="gene ID" value="AALB008283"/>
</dbReference>
<dbReference type="VEuPathDB" id="VectorBase:AALB008283"/>